<dbReference type="AlphaFoldDB" id="A0A327QX78"/>
<keyword evidence="5" id="KW-1185">Reference proteome</keyword>
<evidence type="ECO:0000313" key="5">
    <source>
        <dbReference type="Proteomes" id="UP000249547"/>
    </source>
</evidence>
<dbReference type="InterPro" id="IPR012373">
    <property type="entry name" value="Ferrdict_sens_TM"/>
</dbReference>
<evidence type="ECO:0000313" key="4">
    <source>
        <dbReference type="EMBL" id="RAJ08334.1"/>
    </source>
</evidence>
<dbReference type="Gene3D" id="3.55.50.30">
    <property type="match status" value="1"/>
</dbReference>
<evidence type="ECO:0000259" key="3">
    <source>
        <dbReference type="Pfam" id="PF16344"/>
    </source>
</evidence>
<dbReference type="EMBL" id="QLLL01000002">
    <property type="protein sequence ID" value="RAJ08334.1"/>
    <property type="molecule type" value="Genomic_DNA"/>
</dbReference>
<dbReference type="OrthoDB" id="1523735at2"/>
<feature type="transmembrane region" description="Helical" evidence="1">
    <location>
        <begin position="87"/>
        <end position="107"/>
    </location>
</feature>
<dbReference type="RefSeq" id="WP_111596495.1">
    <property type="nucleotide sequence ID" value="NZ_QLLL01000002.1"/>
</dbReference>
<keyword evidence="1" id="KW-0472">Membrane</keyword>
<dbReference type="Pfam" id="PF04773">
    <property type="entry name" value="FecR"/>
    <property type="match status" value="1"/>
</dbReference>
<dbReference type="Proteomes" id="UP000249547">
    <property type="component" value="Unassembled WGS sequence"/>
</dbReference>
<name>A0A327QX78_9BACT</name>
<feature type="domain" description="FecR protein" evidence="2">
    <location>
        <begin position="132"/>
        <end position="219"/>
    </location>
</feature>
<comment type="caution">
    <text evidence="4">The sequence shown here is derived from an EMBL/GenBank/DDBJ whole genome shotgun (WGS) entry which is preliminary data.</text>
</comment>
<keyword evidence="1" id="KW-1133">Transmembrane helix</keyword>
<dbReference type="InterPro" id="IPR006860">
    <property type="entry name" value="FecR"/>
</dbReference>
<dbReference type="PANTHER" id="PTHR30273:SF2">
    <property type="entry name" value="PROTEIN FECR"/>
    <property type="match status" value="1"/>
</dbReference>
<dbReference type="Pfam" id="PF16344">
    <property type="entry name" value="FecR_C"/>
    <property type="match status" value="1"/>
</dbReference>
<feature type="domain" description="Protein FecR C-terminal" evidence="3">
    <location>
        <begin position="267"/>
        <end position="328"/>
    </location>
</feature>
<evidence type="ECO:0000256" key="1">
    <source>
        <dbReference type="SAM" id="Phobius"/>
    </source>
</evidence>
<dbReference type="PIRSF" id="PIRSF018266">
    <property type="entry name" value="FecR"/>
    <property type="match status" value="1"/>
</dbReference>
<evidence type="ECO:0000259" key="2">
    <source>
        <dbReference type="Pfam" id="PF04773"/>
    </source>
</evidence>
<gene>
    <name evidence="4" type="ORF">LX64_00982</name>
</gene>
<reference evidence="4 5" key="1">
    <citation type="submission" date="2018-06" db="EMBL/GenBank/DDBJ databases">
        <title>Genomic Encyclopedia of Archaeal and Bacterial Type Strains, Phase II (KMG-II): from individual species to whole genera.</title>
        <authorList>
            <person name="Goeker M."/>
        </authorList>
    </citation>
    <scope>NUCLEOTIDE SEQUENCE [LARGE SCALE GENOMIC DNA]</scope>
    <source>
        <strain evidence="4 5">DSM 23857</strain>
    </source>
</reference>
<sequence length="336" mass="37950">MDNVTVEWLIAQPSFINYCLREHEQDVHSWRQWLQAHPEHADIFNEAEDIVKSTGWLLVAEKEKAGAMALMDDYLRTSKPRSRNKQLYWWSTAAAAAVIAVLVIVKWPTKQSNIPTTVASAPLQLHYSADGSTRKSILLPDSTYVLLDKHSTLDIDAGYNTQNRHVVLNGTGYFKIKSQANLPFDVKGGDYTVTALGTAFKMTVTPGHVHVMLEQGKVKVEQGVNEHRKLLTYLLPMESYNSAINHHQSKAQVFEQTALALWKTEEIIFEHTPLEEVVAQLESCYNVDINIEGVDLKKETFSGKFRNDSLQSVLNVLCFAVNKQYQFTDATSVLIK</sequence>
<dbReference type="GO" id="GO:0016989">
    <property type="term" value="F:sigma factor antagonist activity"/>
    <property type="evidence" value="ECO:0007669"/>
    <property type="project" value="TreeGrafter"/>
</dbReference>
<dbReference type="Gene3D" id="2.60.120.1440">
    <property type="match status" value="1"/>
</dbReference>
<organism evidence="4 5">
    <name type="scientific">Chitinophaga skermanii</name>
    <dbReference type="NCBI Taxonomy" id="331697"/>
    <lineage>
        <taxon>Bacteria</taxon>
        <taxon>Pseudomonadati</taxon>
        <taxon>Bacteroidota</taxon>
        <taxon>Chitinophagia</taxon>
        <taxon>Chitinophagales</taxon>
        <taxon>Chitinophagaceae</taxon>
        <taxon>Chitinophaga</taxon>
    </lineage>
</organism>
<dbReference type="InterPro" id="IPR032508">
    <property type="entry name" value="FecR_C"/>
</dbReference>
<protein>
    <submittedName>
        <fullName evidence="4">FecR family protein</fullName>
    </submittedName>
</protein>
<dbReference type="PANTHER" id="PTHR30273">
    <property type="entry name" value="PERIPLASMIC SIGNAL SENSOR AND SIGMA FACTOR ACTIVATOR FECR-RELATED"/>
    <property type="match status" value="1"/>
</dbReference>
<proteinExistence type="predicted"/>
<keyword evidence="1" id="KW-0812">Transmembrane</keyword>
<accession>A0A327QX78</accession>